<sequence length="420" mass="46868">MNKKSFIISVFTVFVQYYDYHLFGFMAANIASHFFPSDEIITQLLNTYFLMAIAMIAKPLGSIIFGKIGDLKGRSNSFKVSLFGTSAASFILFIAPAYESVGILSAFILLLCRMSICAFVTSGSDGVRIYIYEHIPASKRCLGVGITTLFTQAGSLTASLSAWFFTRNYLPSYSWKFAFLVGGVLGILALLAMKITNFSDHKQMHETDGFSEFQNLSLTKIIRTNWELFLLCIVLAGSIGSTNQFLIVFFGTYNFEIIGTIERSSMQKIISLAIVAYMIFSVVGGYIADKLGPYIVAKFAVFAVLTCSILLCLYLNNRILNEWVFIGIATLMPFVTMPAAAIFKQSIPEAIRYRLFSLSHAIGSVLISAPTAFLSTFIYHKTNIIWLPIVYFICTIIMIFLSLHYLNKRIVNITQSKNSD</sequence>
<dbReference type="PANTHER" id="PTHR43528:SF1">
    <property type="entry name" value="ALPHA-KETOGLUTARATE PERMEASE"/>
    <property type="match status" value="1"/>
</dbReference>
<dbReference type="InterPro" id="IPR011701">
    <property type="entry name" value="MFS"/>
</dbReference>
<proteinExistence type="predicted"/>
<feature type="transmembrane region" description="Helical" evidence="8">
    <location>
        <begin position="141"/>
        <end position="165"/>
    </location>
</feature>
<dbReference type="Proteomes" id="UP001291687">
    <property type="component" value="Unassembled WGS sequence"/>
</dbReference>
<dbReference type="PANTHER" id="PTHR43528">
    <property type="entry name" value="ALPHA-KETOGLUTARATE PERMEASE"/>
    <property type="match status" value="1"/>
</dbReference>
<evidence type="ECO:0000313" key="11">
    <source>
        <dbReference type="Proteomes" id="UP001291687"/>
    </source>
</evidence>
<keyword evidence="6 8" id="KW-1133">Transmembrane helix</keyword>
<evidence type="ECO:0000256" key="5">
    <source>
        <dbReference type="ARBA" id="ARBA00022847"/>
    </source>
</evidence>
<dbReference type="EMBL" id="JARJFB010000032">
    <property type="protein sequence ID" value="MEA0970630.1"/>
    <property type="molecule type" value="Genomic_DNA"/>
</dbReference>
<keyword evidence="3" id="KW-1003">Cell membrane</keyword>
<keyword evidence="4 8" id="KW-0812">Transmembrane</keyword>
<dbReference type="Pfam" id="PF07690">
    <property type="entry name" value="MFS_1"/>
    <property type="match status" value="1"/>
</dbReference>
<keyword evidence="11" id="KW-1185">Reference proteome</keyword>
<gene>
    <name evidence="10" type="ORF">Megvenef_00597</name>
</gene>
<dbReference type="SUPFAM" id="SSF103473">
    <property type="entry name" value="MFS general substrate transporter"/>
    <property type="match status" value="1"/>
</dbReference>
<feature type="transmembrane region" description="Helical" evidence="8">
    <location>
        <begin position="355"/>
        <end position="379"/>
    </location>
</feature>
<keyword evidence="2" id="KW-0813">Transport</keyword>
<protein>
    <submittedName>
        <fullName evidence="10">MFS transporter</fullName>
    </submittedName>
</protein>
<feature type="transmembrane region" description="Helical" evidence="8">
    <location>
        <begin position="323"/>
        <end position="343"/>
    </location>
</feature>
<feature type="transmembrane region" description="Helical" evidence="8">
    <location>
        <begin position="7"/>
        <end position="28"/>
    </location>
</feature>
<feature type="transmembrane region" description="Helical" evidence="8">
    <location>
        <begin position="177"/>
        <end position="195"/>
    </location>
</feature>
<dbReference type="InterPro" id="IPR051084">
    <property type="entry name" value="H+-coupled_symporters"/>
</dbReference>
<evidence type="ECO:0000259" key="9">
    <source>
        <dbReference type="PROSITE" id="PS50850"/>
    </source>
</evidence>
<dbReference type="InterPro" id="IPR036259">
    <property type="entry name" value="MFS_trans_sf"/>
</dbReference>
<evidence type="ECO:0000256" key="7">
    <source>
        <dbReference type="ARBA" id="ARBA00023136"/>
    </source>
</evidence>
<evidence type="ECO:0000256" key="2">
    <source>
        <dbReference type="ARBA" id="ARBA00022448"/>
    </source>
</evidence>
<reference evidence="10 11" key="1">
    <citation type="submission" date="2023-03" db="EMBL/GenBank/DDBJ databases">
        <title>Host association and intracellularity evolved multiple times independently in the Rickettsiales.</title>
        <authorList>
            <person name="Castelli M."/>
            <person name="Nardi T."/>
            <person name="Gammuto L."/>
            <person name="Bellinzona G."/>
            <person name="Sabaneyeva E."/>
            <person name="Potekhin A."/>
            <person name="Serra V."/>
            <person name="Petroni G."/>
            <person name="Sassera D."/>
        </authorList>
    </citation>
    <scope>NUCLEOTIDE SEQUENCE [LARGE SCALE GENOMIC DNA]</scope>
    <source>
        <strain evidence="10 11">Sr 2-6</strain>
    </source>
</reference>
<feature type="domain" description="Major facilitator superfamily (MFS) profile" evidence="9">
    <location>
        <begin position="5"/>
        <end position="410"/>
    </location>
</feature>
<comment type="caution">
    <text evidence="10">The sequence shown here is derived from an EMBL/GenBank/DDBJ whole genome shotgun (WGS) entry which is preliminary data.</text>
</comment>
<keyword evidence="5" id="KW-0769">Symport</keyword>
<evidence type="ECO:0000313" key="10">
    <source>
        <dbReference type="EMBL" id="MEA0970630.1"/>
    </source>
</evidence>
<dbReference type="PROSITE" id="PS50850">
    <property type="entry name" value="MFS"/>
    <property type="match status" value="1"/>
</dbReference>
<evidence type="ECO:0000256" key="3">
    <source>
        <dbReference type="ARBA" id="ARBA00022475"/>
    </source>
</evidence>
<feature type="transmembrane region" description="Helical" evidence="8">
    <location>
        <begin position="228"/>
        <end position="249"/>
    </location>
</feature>
<feature type="transmembrane region" description="Helical" evidence="8">
    <location>
        <begin position="269"/>
        <end position="288"/>
    </location>
</feature>
<evidence type="ECO:0000256" key="1">
    <source>
        <dbReference type="ARBA" id="ARBA00004429"/>
    </source>
</evidence>
<accession>A0ABU5NBS3</accession>
<feature type="transmembrane region" description="Helical" evidence="8">
    <location>
        <begin position="78"/>
        <end position="95"/>
    </location>
</feature>
<dbReference type="InterPro" id="IPR020846">
    <property type="entry name" value="MFS_dom"/>
</dbReference>
<name>A0ABU5NBS3_9RICK</name>
<feature type="transmembrane region" description="Helical" evidence="8">
    <location>
        <begin position="295"/>
        <end position="317"/>
    </location>
</feature>
<evidence type="ECO:0000256" key="4">
    <source>
        <dbReference type="ARBA" id="ARBA00022692"/>
    </source>
</evidence>
<evidence type="ECO:0000256" key="6">
    <source>
        <dbReference type="ARBA" id="ARBA00022989"/>
    </source>
</evidence>
<organism evidence="10 11">
    <name type="scientific">Candidatus Megaera venefica</name>
    <dbReference type="NCBI Taxonomy" id="2055910"/>
    <lineage>
        <taxon>Bacteria</taxon>
        <taxon>Pseudomonadati</taxon>
        <taxon>Pseudomonadota</taxon>
        <taxon>Alphaproteobacteria</taxon>
        <taxon>Rickettsiales</taxon>
        <taxon>Rickettsiaceae</taxon>
        <taxon>Candidatus Megaera</taxon>
    </lineage>
</organism>
<feature type="transmembrane region" description="Helical" evidence="8">
    <location>
        <begin position="48"/>
        <end position="66"/>
    </location>
</feature>
<dbReference type="RefSeq" id="WP_322776534.1">
    <property type="nucleotide sequence ID" value="NZ_JARJFB010000032.1"/>
</dbReference>
<comment type="subcellular location">
    <subcellularLocation>
        <location evidence="1">Cell inner membrane</location>
        <topology evidence="1">Multi-pass membrane protein</topology>
    </subcellularLocation>
</comment>
<dbReference type="Gene3D" id="1.20.1250.20">
    <property type="entry name" value="MFS general substrate transporter like domains"/>
    <property type="match status" value="2"/>
</dbReference>
<evidence type="ECO:0000256" key="8">
    <source>
        <dbReference type="SAM" id="Phobius"/>
    </source>
</evidence>
<feature type="transmembrane region" description="Helical" evidence="8">
    <location>
        <begin position="101"/>
        <end position="120"/>
    </location>
</feature>
<keyword evidence="7 8" id="KW-0472">Membrane</keyword>
<feature type="transmembrane region" description="Helical" evidence="8">
    <location>
        <begin position="385"/>
        <end position="406"/>
    </location>
</feature>